<feature type="transmembrane region" description="Helical" evidence="1">
    <location>
        <begin position="114"/>
        <end position="134"/>
    </location>
</feature>
<accession>A0A8J3JBN2</accession>
<organism evidence="2 3">
    <name type="scientific">Actinocatenispora rupis</name>
    <dbReference type="NCBI Taxonomy" id="519421"/>
    <lineage>
        <taxon>Bacteria</taxon>
        <taxon>Bacillati</taxon>
        <taxon>Actinomycetota</taxon>
        <taxon>Actinomycetes</taxon>
        <taxon>Micromonosporales</taxon>
        <taxon>Micromonosporaceae</taxon>
        <taxon>Actinocatenispora</taxon>
    </lineage>
</organism>
<evidence type="ECO:0000313" key="3">
    <source>
        <dbReference type="Proteomes" id="UP000612808"/>
    </source>
</evidence>
<keyword evidence="3" id="KW-1185">Reference proteome</keyword>
<dbReference type="EMBL" id="BOMB01000041">
    <property type="protein sequence ID" value="GID15421.1"/>
    <property type="molecule type" value="Genomic_DNA"/>
</dbReference>
<keyword evidence="1" id="KW-1133">Transmembrane helix</keyword>
<dbReference type="RefSeq" id="WP_203663711.1">
    <property type="nucleotide sequence ID" value="NZ_BAAAZM010000021.1"/>
</dbReference>
<name>A0A8J3JBN2_9ACTN</name>
<evidence type="ECO:0000256" key="1">
    <source>
        <dbReference type="SAM" id="Phobius"/>
    </source>
</evidence>
<reference evidence="2" key="1">
    <citation type="submission" date="2021-01" db="EMBL/GenBank/DDBJ databases">
        <title>Whole genome shotgun sequence of Actinocatenispora rupis NBRC 107355.</title>
        <authorList>
            <person name="Komaki H."/>
            <person name="Tamura T."/>
        </authorList>
    </citation>
    <scope>NUCLEOTIDE SEQUENCE</scope>
    <source>
        <strain evidence="2">NBRC 107355</strain>
    </source>
</reference>
<sequence>MVAVGLLGVIIGVTTIVANGPALYVRFAGTRGTATVTSCRGVFSNGRFGDQHDTVCSGDWRLPGGSATTGTIDGAARAIGAHAEGKRSIDVHEPLEVWATDTGALAVRSDPIGWLWAGGVLALAGAVVLAVTAWRRHVTS</sequence>
<comment type="caution">
    <text evidence="2">The sequence shown here is derived from an EMBL/GenBank/DDBJ whole genome shotgun (WGS) entry which is preliminary data.</text>
</comment>
<protein>
    <submittedName>
        <fullName evidence="2">Uncharacterized protein</fullName>
    </submittedName>
</protein>
<dbReference type="Proteomes" id="UP000612808">
    <property type="component" value="Unassembled WGS sequence"/>
</dbReference>
<evidence type="ECO:0000313" key="2">
    <source>
        <dbReference type="EMBL" id="GID15421.1"/>
    </source>
</evidence>
<gene>
    <name evidence="2" type="ORF">Aru02nite_63100</name>
</gene>
<dbReference type="AlphaFoldDB" id="A0A8J3JBN2"/>
<keyword evidence="1" id="KW-0812">Transmembrane</keyword>
<proteinExistence type="predicted"/>
<keyword evidence="1" id="KW-0472">Membrane</keyword>